<reference evidence="1 2" key="1">
    <citation type="submission" date="2018-07" db="EMBL/GenBank/DDBJ databases">
        <title>A high quality draft genome assembly of the barn swallow (H. rustica rustica).</title>
        <authorList>
            <person name="Formenti G."/>
            <person name="Chiara M."/>
            <person name="Poveda L."/>
            <person name="Francoijs K.-J."/>
            <person name="Bonisoli-Alquati A."/>
            <person name="Canova L."/>
            <person name="Gianfranceschi L."/>
            <person name="Horner D.S."/>
            <person name="Saino N."/>
        </authorList>
    </citation>
    <scope>NUCLEOTIDE SEQUENCE [LARGE SCALE GENOMIC DNA]</scope>
    <source>
        <strain evidence="1">Chelidonia</strain>
        <tissue evidence="1">Blood</tissue>
    </source>
</reference>
<evidence type="ECO:0000313" key="1">
    <source>
        <dbReference type="EMBL" id="RMC16136.1"/>
    </source>
</evidence>
<dbReference type="AlphaFoldDB" id="A0A3M0KT98"/>
<proteinExistence type="predicted"/>
<keyword evidence="2" id="KW-1185">Reference proteome</keyword>
<name>A0A3M0KT98_HIRRU</name>
<dbReference type="Proteomes" id="UP000269221">
    <property type="component" value="Unassembled WGS sequence"/>
</dbReference>
<evidence type="ECO:0000313" key="2">
    <source>
        <dbReference type="Proteomes" id="UP000269221"/>
    </source>
</evidence>
<organism evidence="1 2">
    <name type="scientific">Hirundo rustica rustica</name>
    <dbReference type="NCBI Taxonomy" id="333673"/>
    <lineage>
        <taxon>Eukaryota</taxon>
        <taxon>Metazoa</taxon>
        <taxon>Chordata</taxon>
        <taxon>Craniata</taxon>
        <taxon>Vertebrata</taxon>
        <taxon>Euteleostomi</taxon>
        <taxon>Archelosauria</taxon>
        <taxon>Archosauria</taxon>
        <taxon>Dinosauria</taxon>
        <taxon>Saurischia</taxon>
        <taxon>Theropoda</taxon>
        <taxon>Coelurosauria</taxon>
        <taxon>Aves</taxon>
        <taxon>Neognathae</taxon>
        <taxon>Neoaves</taxon>
        <taxon>Telluraves</taxon>
        <taxon>Australaves</taxon>
        <taxon>Passeriformes</taxon>
        <taxon>Sylvioidea</taxon>
        <taxon>Hirundinidae</taxon>
        <taxon>Hirundo</taxon>
    </lineage>
</organism>
<dbReference type="STRING" id="333673.A0A3M0KT98"/>
<dbReference type="PANTHER" id="PTHR33332">
    <property type="entry name" value="REVERSE TRANSCRIPTASE DOMAIN-CONTAINING PROTEIN"/>
    <property type="match status" value="1"/>
</dbReference>
<accession>A0A3M0KT98</accession>
<protein>
    <submittedName>
        <fullName evidence="1">Uncharacterized protein</fullName>
    </submittedName>
</protein>
<dbReference type="OrthoDB" id="8939918at2759"/>
<dbReference type="EMBL" id="QRBI01000104">
    <property type="protein sequence ID" value="RMC16136.1"/>
    <property type="molecule type" value="Genomic_DNA"/>
</dbReference>
<sequence>MTLNSTGVLICLEVGRYGQAGWKGQGQWNEVQHDQVPGLALWPQQPRAALEDGEWMSGKLPTGKGPGHAVILMPEHEPACAQVAKKAKVILACIRDSVASSTRAVIVLQDSALVRPHLESCARFWAPHHKEDTEGQEFVQRRAMGIRVT</sequence>
<comment type="caution">
    <text evidence="1">The sequence shown here is derived from an EMBL/GenBank/DDBJ whole genome shotgun (WGS) entry which is preliminary data.</text>
</comment>
<gene>
    <name evidence="1" type="ORF">DUI87_08350</name>
</gene>